<dbReference type="CDD" id="cd00165">
    <property type="entry name" value="S4"/>
    <property type="match status" value="1"/>
</dbReference>
<evidence type="ECO:0000256" key="4">
    <source>
        <dbReference type="PROSITE-ProRule" id="PRU00182"/>
    </source>
</evidence>
<comment type="catalytic activity">
    <reaction evidence="1 5">
        <text>a uridine in RNA = a pseudouridine in RNA</text>
        <dbReference type="Rhea" id="RHEA:48348"/>
        <dbReference type="Rhea" id="RHEA-COMP:12068"/>
        <dbReference type="Rhea" id="RHEA-COMP:12069"/>
        <dbReference type="ChEBI" id="CHEBI:65314"/>
        <dbReference type="ChEBI" id="CHEBI:65315"/>
    </reaction>
</comment>
<dbReference type="PANTHER" id="PTHR21600:SF44">
    <property type="entry name" value="RIBOSOMAL LARGE SUBUNIT PSEUDOURIDINE SYNTHASE D"/>
    <property type="match status" value="1"/>
</dbReference>
<name>A0ABS1J927_9BACL</name>
<dbReference type="Gene3D" id="3.30.2350.10">
    <property type="entry name" value="Pseudouridine synthase"/>
    <property type="match status" value="1"/>
</dbReference>
<feature type="domain" description="Pseudouridine synthase RsuA/RluA-like" evidence="6">
    <location>
        <begin position="95"/>
        <end position="247"/>
    </location>
</feature>
<evidence type="ECO:0000313" key="8">
    <source>
        <dbReference type="Proteomes" id="UP000602284"/>
    </source>
</evidence>
<dbReference type="Pfam" id="PF00849">
    <property type="entry name" value="PseudoU_synth_2"/>
    <property type="match status" value="1"/>
</dbReference>
<dbReference type="EMBL" id="JAEQNB010000002">
    <property type="protein sequence ID" value="MBL0386715.1"/>
    <property type="molecule type" value="Genomic_DNA"/>
</dbReference>
<evidence type="ECO:0000256" key="2">
    <source>
        <dbReference type="ARBA" id="ARBA00010876"/>
    </source>
</evidence>
<dbReference type="InterPro" id="IPR020103">
    <property type="entry name" value="PsdUridine_synth_cat_dom_sf"/>
</dbReference>
<evidence type="ECO:0000259" key="6">
    <source>
        <dbReference type="Pfam" id="PF00849"/>
    </source>
</evidence>
<comment type="similarity">
    <text evidence="2 5">Belongs to the pseudouridine synthase RluA family.</text>
</comment>
<evidence type="ECO:0000256" key="5">
    <source>
        <dbReference type="RuleBase" id="RU362028"/>
    </source>
</evidence>
<reference evidence="7 8" key="1">
    <citation type="submission" date="2021-01" db="EMBL/GenBank/DDBJ databases">
        <title>Tumebacillus sp. strain ITR2 16S ribosomal RNA gene Genome sequencing and assembly.</title>
        <authorList>
            <person name="Kang M."/>
        </authorList>
    </citation>
    <scope>NUCLEOTIDE SEQUENCE [LARGE SCALE GENOMIC DNA]</scope>
    <source>
        <strain evidence="7 8">ITR2</strain>
    </source>
</reference>
<dbReference type="PANTHER" id="PTHR21600">
    <property type="entry name" value="MITOCHONDRIAL RNA PSEUDOURIDINE SYNTHASE"/>
    <property type="match status" value="1"/>
</dbReference>
<dbReference type="NCBIfam" id="TIGR00005">
    <property type="entry name" value="rluA_subfam"/>
    <property type="match status" value="1"/>
</dbReference>
<protein>
    <recommendedName>
        <fullName evidence="5">Pseudouridine synthase</fullName>
        <ecNumber evidence="5">5.4.99.-</ecNumber>
    </recommendedName>
</protein>
<keyword evidence="8" id="KW-1185">Reference proteome</keyword>
<evidence type="ECO:0000256" key="3">
    <source>
        <dbReference type="ARBA" id="ARBA00023235"/>
    </source>
</evidence>
<dbReference type="InterPro" id="IPR006145">
    <property type="entry name" value="PsdUridine_synth_RsuA/RluA"/>
</dbReference>
<proteinExistence type="inferred from homology"/>
<dbReference type="InterPro" id="IPR050188">
    <property type="entry name" value="RluA_PseudoU_synthase"/>
</dbReference>
<gene>
    <name evidence="7" type="ORF">JJB07_08625</name>
</gene>
<dbReference type="InterPro" id="IPR006225">
    <property type="entry name" value="PsdUridine_synth_RluC/D"/>
</dbReference>
<organism evidence="7 8">
    <name type="scientific">Tumebacillus amylolyticus</name>
    <dbReference type="NCBI Taxonomy" id="2801339"/>
    <lineage>
        <taxon>Bacteria</taxon>
        <taxon>Bacillati</taxon>
        <taxon>Bacillota</taxon>
        <taxon>Bacilli</taxon>
        <taxon>Bacillales</taxon>
        <taxon>Alicyclobacillaceae</taxon>
        <taxon>Tumebacillus</taxon>
    </lineage>
</organism>
<sequence>MSNQPSPTRRWVEHTITDAEVGRSVEEVLIGTLSISRRMIQKLTRSKGILLNDKPAFLSKKVRVGDVLRAALSFTEETGLEAVKMQLHIVFEDADLIILNKPPFLLVHPTSPQQTGTLSHGLAYHFQEQGLSTKIRPVHRIDRDTSGLLVVAKTAFAHQHLDRQLRDRELKREYLAFVDGTFSEDSGVIDAPIGKNKNDPNLRAVRPNAGEFALTRYKVVERYDDATLVHLELETGRTHQIRVHMAHLGHPLLGDRQYGSAGLTLLKRQGLHASRLSLTHPTTGEAMTFEAPLPLDLASLQAHLKEGTQA</sequence>
<evidence type="ECO:0000313" key="7">
    <source>
        <dbReference type="EMBL" id="MBL0386715.1"/>
    </source>
</evidence>
<dbReference type="SUPFAM" id="SSF55120">
    <property type="entry name" value="Pseudouridine synthase"/>
    <property type="match status" value="1"/>
</dbReference>
<dbReference type="PROSITE" id="PS50889">
    <property type="entry name" value="S4"/>
    <property type="match status" value="1"/>
</dbReference>
<dbReference type="Proteomes" id="UP000602284">
    <property type="component" value="Unassembled WGS sequence"/>
</dbReference>
<comment type="function">
    <text evidence="5">Responsible for synthesis of pseudouridine from uracil.</text>
</comment>
<dbReference type="PROSITE" id="PS01129">
    <property type="entry name" value="PSI_RLU"/>
    <property type="match status" value="1"/>
</dbReference>
<comment type="caution">
    <text evidence="7">The sequence shown here is derived from an EMBL/GenBank/DDBJ whole genome shotgun (WGS) entry which is preliminary data.</text>
</comment>
<dbReference type="EC" id="5.4.99.-" evidence="5"/>
<accession>A0ABS1J927</accession>
<dbReference type="InterPro" id="IPR006224">
    <property type="entry name" value="PsdUridine_synth_RluA-like_CS"/>
</dbReference>
<dbReference type="CDD" id="cd02869">
    <property type="entry name" value="PseudoU_synth_RluA_like"/>
    <property type="match status" value="1"/>
</dbReference>
<evidence type="ECO:0000256" key="1">
    <source>
        <dbReference type="ARBA" id="ARBA00000073"/>
    </source>
</evidence>
<dbReference type="RefSeq" id="WP_201633707.1">
    <property type="nucleotide sequence ID" value="NZ_JAEQNB010000002.1"/>
</dbReference>
<keyword evidence="4" id="KW-0694">RNA-binding</keyword>
<keyword evidence="3 5" id="KW-0413">Isomerase</keyword>